<keyword evidence="1" id="KW-0812">Transmembrane</keyword>
<dbReference type="EMBL" id="JAUFQU010000001">
    <property type="protein sequence ID" value="MDN3706978.1"/>
    <property type="molecule type" value="Genomic_DNA"/>
</dbReference>
<gene>
    <name evidence="2" type="ORF">QW060_07500</name>
</gene>
<proteinExistence type="predicted"/>
<organism evidence="2 3">
    <name type="scientific">Paenimyroides ceti</name>
    <dbReference type="NCBI Taxonomy" id="395087"/>
    <lineage>
        <taxon>Bacteria</taxon>
        <taxon>Pseudomonadati</taxon>
        <taxon>Bacteroidota</taxon>
        <taxon>Flavobacteriia</taxon>
        <taxon>Flavobacteriales</taxon>
        <taxon>Flavobacteriaceae</taxon>
        <taxon>Paenimyroides</taxon>
    </lineage>
</organism>
<sequence length="199" mass="23553">MKFQEIKFTDNNAKRLYKDYINRVKSMVKGLNKENQQECLLEINSHIYEAFTIVEGNEVERLLDVFEKLGAPEFFLRELVAEKKLEEATRSFNPVKIIKALLFNFSNGVSYIIFFLLYLSLFSFVFLIFAKIFDPQKVGFFYKKDHFFVLGRYSSDTVNYQSYEQLGNWFIPTMMLAAIILYVFITLLLKGKKYLKNKK</sequence>
<evidence type="ECO:0000313" key="3">
    <source>
        <dbReference type="Proteomes" id="UP001242368"/>
    </source>
</evidence>
<comment type="caution">
    <text evidence="2">The sequence shown here is derived from an EMBL/GenBank/DDBJ whole genome shotgun (WGS) entry which is preliminary data.</text>
</comment>
<feature type="transmembrane region" description="Helical" evidence="1">
    <location>
        <begin position="169"/>
        <end position="189"/>
    </location>
</feature>
<dbReference type="RefSeq" id="WP_290363024.1">
    <property type="nucleotide sequence ID" value="NZ_JAUFQU010000001.1"/>
</dbReference>
<protein>
    <recommendedName>
        <fullName evidence="4">DUF1700 domain-containing protein</fullName>
    </recommendedName>
</protein>
<accession>A0ABT8CR43</accession>
<dbReference type="Proteomes" id="UP001242368">
    <property type="component" value="Unassembled WGS sequence"/>
</dbReference>
<keyword evidence="3" id="KW-1185">Reference proteome</keyword>
<evidence type="ECO:0000256" key="1">
    <source>
        <dbReference type="SAM" id="Phobius"/>
    </source>
</evidence>
<evidence type="ECO:0000313" key="2">
    <source>
        <dbReference type="EMBL" id="MDN3706978.1"/>
    </source>
</evidence>
<evidence type="ECO:0008006" key="4">
    <source>
        <dbReference type="Google" id="ProtNLM"/>
    </source>
</evidence>
<name>A0ABT8CR43_9FLAO</name>
<keyword evidence="1" id="KW-1133">Transmembrane helix</keyword>
<feature type="transmembrane region" description="Helical" evidence="1">
    <location>
        <begin position="109"/>
        <end position="133"/>
    </location>
</feature>
<reference evidence="3" key="1">
    <citation type="journal article" date="2019" name="Int. J. Syst. Evol. Microbiol.">
        <title>The Global Catalogue of Microorganisms (GCM) 10K type strain sequencing project: providing services to taxonomists for standard genome sequencing and annotation.</title>
        <authorList>
            <consortium name="The Broad Institute Genomics Platform"/>
            <consortium name="The Broad Institute Genome Sequencing Center for Infectious Disease"/>
            <person name="Wu L."/>
            <person name="Ma J."/>
        </authorList>
    </citation>
    <scope>NUCLEOTIDE SEQUENCE [LARGE SCALE GENOMIC DNA]</scope>
    <source>
        <strain evidence="3">CECT 7184</strain>
    </source>
</reference>
<keyword evidence="1" id="KW-0472">Membrane</keyword>